<organism evidence="2 3">
    <name type="scientific">Turneriella parva (strain ATCC BAA-1111 / DSM 21527 / NCTC 11395 / H)</name>
    <name type="common">Leptospira parva</name>
    <dbReference type="NCBI Taxonomy" id="869212"/>
    <lineage>
        <taxon>Bacteria</taxon>
        <taxon>Pseudomonadati</taxon>
        <taxon>Spirochaetota</taxon>
        <taxon>Spirochaetia</taxon>
        <taxon>Leptospirales</taxon>
        <taxon>Leptospiraceae</taxon>
        <taxon>Turneriella</taxon>
    </lineage>
</organism>
<protein>
    <recommendedName>
        <fullName evidence="4">Lipoprotein</fullName>
    </recommendedName>
</protein>
<dbReference type="KEGG" id="tpx:Turpa_3255"/>
<proteinExistence type="predicted"/>
<dbReference type="PROSITE" id="PS51257">
    <property type="entry name" value="PROKAR_LIPOPROTEIN"/>
    <property type="match status" value="1"/>
</dbReference>
<reference evidence="2 3" key="1">
    <citation type="submission" date="2012-06" db="EMBL/GenBank/DDBJ databases">
        <title>The complete chromosome of genome of Turneriella parva DSM 21527.</title>
        <authorList>
            <consortium name="US DOE Joint Genome Institute (JGI-PGF)"/>
            <person name="Lucas S."/>
            <person name="Han J."/>
            <person name="Lapidus A."/>
            <person name="Bruce D."/>
            <person name="Goodwin L."/>
            <person name="Pitluck S."/>
            <person name="Peters L."/>
            <person name="Kyrpides N."/>
            <person name="Mavromatis K."/>
            <person name="Ivanova N."/>
            <person name="Mikhailova N."/>
            <person name="Chertkov O."/>
            <person name="Detter J.C."/>
            <person name="Tapia R."/>
            <person name="Han C."/>
            <person name="Land M."/>
            <person name="Hauser L."/>
            <person name="Markowitz V."/>
            <person name="Cheng J.-F."/>
            <person name="Hugenholtz P."/>
            <person name="Woyke T."/>
            <person name="Wu D."/>
            <person name="Gronow S."/>
            <person name="Wellnitz S."/>
            <person name="Brambilla E."/>
            <person name="Klenk H.-P."/>
            <person name="Eisen J.A."/>
        </authorList>
    </citation>
    <scope>NUCLEOTIDE SEQUENCE [LARGE SCALE GENOMIC DNA]</scope>
    <source>
        <strain evidence="3">ATCC BAA-1111 / DSM 21527 / NCTC 11395 / H</strain>
    </source>
</reference>
<evidence type="ECO:0000313" key="3">
    <source>
        <dbReference type="Proteomes" id="UP000006048"/>
    </source>
</evidence>
<dbReference type="RefSeq" id="WP_014804394.1">
    <property type="nucleotide sequence ID" value="NC_018020.1"/>
</dbReference>
<sequence length="327" mass="34955">MKRLNLILPALVLLAACTSGSEYEQRNKDIFDEAKGATYPAFSTTPIAFNGSISTLVTTVNALAASGTADSPIADAPIEGIVSIPSDYGFATGTNGCTAVNTVFARSFVLNDSSSGILVAYGQEPPVQDIAKNTSMKYISNARTANMAVFGDRIRLTATRAQKYGSGANTIPVITDFKNIQIISSRNSVGYVKQTAALVRATDLYQVRQIEGYVTTSPSFVECVSGEAREFQFNFQTGYKGTICVGATSVTDAQTCTGLKVPIRFQLSKNLGAGTLSGFDTGDMFSYTIAKDAKVRLTGPVFPPEYNQTDANLLIMLSQKLQVETLR</sequence>
<dbReference type="HOGENOM" id="CLU_849767_0_0_12"/>
<keyword evidence="1" id="KW-0732">Signal</keyword>
<keyword evidence="3" id="KW-1185">Reference proteome</keyword>
<dbReference type="AlphaFoldDB" id="I4B9D7"/>
<feature type="signal peptide" evidence="1">
    <location>
        <begin position="1"/>
        <end position="21"/>
    </location>
</feature>
<evidence type="ECO:0000313" key="2">
    <source>
        <dbReference type="EMBL" id="AFM13894.1"/>
    </source>
</evidence>
<dbReference type="STRING" id="869212.Turpa_3255"/>
<gene>
    <name evidence="2" type="ordered locus">Turpa_3255</name>
</gene>
<dbReference type="Proteomes" id="UP000006048">
    <property type="component" value="Chromosome"/>
</dbReference>
<evidence type="ECO:0000256" key="1">
    <source>
        <dbReference type="SAM" id="SignalP"/>
    </source>
</evidence>
<accession>I4B9D7</accession>
<evidence type="ECO:0008006" key="4">
    <source>
        <dbReference type="Google" id="ProtNLM"/>
    </source>
</evidence>
<name>I4B9D7_TURPD</name>
<feature type="chain" id="PRO_5003686853" description="Lipoprotein" evidence="1">
    <location>
        <begin position="22"/>
        <end position="327"/>
    </location>
</feature>
<dbReference type="EMBL" id="CP002959">
    <property type="protein sequence ID" value="AFM13894.1"/>
    <property type="molecule type" value="Genomic_DNA"/>
</dbReference>